<dbReference type="EC" id="2.7.11.1" evidence="4"/>
<dbReference type="PANTHER" id="PTHR45852">
    <property type="entry name" value="SER/THR-PROTEIN KINASE RIO2"/>
    <property type="match status" value="1"/>
</dbReference>
<dbReference type="Pfam" id="PF01163">
    <property type="entry name" value="RIO1"/>
    <property type="match status" value="1"/>
</dbReference>
<dbReference type="Gene3D" id="1.10.510.10">
    <property type="entry name" value="Transferase(Phosphotransferase) domain 1"/>
    <property type="match status" value="1"/>
</dbReference>
<dbReference type="Proteomes" id="UP000008144">
    <property type="component" value="Chromosome 7"/>
</dbReference>
<keyword evidence="7" id="KW-0723">Serine/threonine-protein kinase</keyword>
<evidence type="ECO:0000256" key="4">
    <source>
        <dbReference type="ARBA" id="ARBA00012513"/>
    </source>
</evidence>
<evidence type="ECO:0000256" key="19">
    <source>
        <dbReference type="ARBA" id="ARBA00068837"/>
    </source>
</evidence>
<dbReference type="FunCoup" id="F6RA65">
    <property type="interactions" value="484"/>
</dbReference>
<dbReference type="GO" id="GO:0030688">
    <property type="term" value="C:preribosome, small subunit precursor"/>
    <property type="evidence" value="ECO:0000318"/>
    <property type="project" value="GO_Central"/>
</dbReference>
<reference evidence="23" key="4">
    <citation type="submission" date="2025-09" db="UniProtKB">
        <authorList>
            <consortium name="Ensembl"/>
        </authorList>
    </citation>
    <scope>IDENTIFICATION</scope>
</reference>
<dbReference type="InterPro" id="IPR030484">
    <property type="entry name" value="Rio2"/>
</dbReference>
<dbReference type="CDD" id="cd05144">
    <property type="entry name" value="RIO2_C"/>
    <property type="match status" value="1"/>
</dbReference>
<keyword evidence="14" id="KW-0460">Magnesium</keyword>
<dbReference type="EMBL" id="EAAA01002525">
    <property type="status" value="NOT_ANNOTATED_CDS"/>
    <property type="molecule type" value="Genomic_DNA"/>
</dbReference>
<comment type="catalytic activity">
    <reaction evidence="15">
        <text>L-threonyl-[protein] + ATP = O-phospho-L-threonyl-[protein] + ADP + H(+)</text>
        <dbReference type="Rhea" id="RHEA:46608"/>
        <dbReference type="Rhea" id="RHEA-COMP:11060"/>
        <dbReference type="Rhea" id="RHEA-COMP:11605"/>
        <dbReference type="ChEBI" id="CHEBI:15378"/>
        <dbReference type="ChEBI" id="CHEBI:30013"/>
        <dbReference type="ChEBI" id="CHEBI:30616"/>
        <dbReference type="ChEBI" id="CHEBI:61977"/>
        <dbReference type="ChEBI" id="CHEBI:456216"/>
        <dbReference type="EC" id="2.7.11.1"/>
    </reaction>
</comment>
<dbReference type="InterPro" id="IPR018935">
    <property type="entry name" value="RIO_kinase_CS"/>
</dbReference>
<keyword evidence="24" id="KW-1185">Reference proteome</keyword>
<name>F6RA65_CIOIN</name>
<evidence type="ECO:0000256" key="7">
    <source>
        <dbReference type="ARBA" id="ARBA00022527"/>
    </source>
</evidence>
<dbReference type="HOGENOM" id="CLU_018693_0_3_1"/>
<protein>
    <recommendedName>
        <fullName evidence="18">Serine/threonine-protein kinase RIO2</fullName>
        <ecNumber evidence="4">2.7.11.1</ecNumber>
    </recommendedName>
    <alternativeName>
        <fullName evidence="20">RIO kinase 2</fullName>
    </alternativeName>
    <alternativeName>
        <fullName evidence="19">Serine/threonine-protein kinase rio2</fullName>
    </alternativeName>
</protein>
<dbReference type="OMA" id="ACPHLIA"/>
<evidence type="ECO:0000256" key="9">
    <source>
        <dbReference type="ARBA" id="ARBA00022679"/>
    </source>
</evidence>
<keyword evidence="9" id="KW-0808">Transferase</keyword>
<dbReference type="STRING" id="7719.ENSCINP00000004807"/>
<comment type="catalytic activity">
    <reaction evidence="16">
        <text>L-seryl-[protein] + ATP = O-phospho-L-seryl-[protein] + ADP + H(+)</text>
        <dbReference type="Rhea" id="RHEA:17989"/>
        <dbReference type="Rhea" id="RHEA-COMP:9863"/>
        <dbReference type="Rhea" id="RHEA-COMP:11604"/>
        <dbReference type="ChEBI" id="CHEBI:15378"/>
        <dbReference type="ChEBI" id="CHEBI:29999"/>
        <dbReference type="ChEBI" id="CHEBI:30616"/>
        <dbReference type="ChEBI" id="CHEBI:83421"/>
        <dbReference type="ChEBI" id="CHEBI:456216"/>
        <dbReference type="EC" id="2.7.11.1"/>
    </reaction>
</comment>
<dbReference type="GO" id="GO:0005634">
    <property type="term" value="C:nucleus"/>
    <property type="evidence" value="ECO:0000318"/>
    <property type="project" value="GO_Central"/>
</dbReference>
<dbReference type="InterPro" id="IPR015285">
    <property type="entry name" value="RIO2_wHTH_N"/>
</dbReference>
<comment type="subcellular location">
    <subcellularLocation>
        <location evidence="2">Cytoplasm</location>
    </subcellularLocation>
</comment>
<evidence type="ECO:0000256" key="6">
    <source>
        <dbReference type="ARBA" id="ARBA00022517"/>
    </source>
</evidence>
<keyword evidence="12" id="KW-0418">Kinase</keyword>
<feature type="region of interest" description="Disordered" evidence="21">
    <location>
        <begin position="303"/>
        <end position="369"/>
    </location>
</feature>
<dbReference type="SUPFAM" id="SSF56112">
    <property type="entry name" value="Protein kinase-like (PK-like)"/>
    <property type="match status" value="1"/>
</dbReference>
<feature type="compositionally biased region" description="Basic and acidic residues" evidence="21">
    <location>
        <begin position="334"/>
        <end position="369"/>
    </location>
</feature>
<evidence type="ECO:0000256" key="8">
    <source>
        <dbReference type="ARBA" id="ARBA00022553"/>
    </source>
</evidence>
<proteinExistence type="inferred from homology"/>
<comment type="subunit">
    <text evidence="17">Associated with late 40S pre-ribosomal particles. Interacts with PLK1 (via its N-terminus).</text>
</comment>
<keyword evidence="6" id="KW-0690">Ribosome biogenesis</keyword>
<evidence type="ECO:0000256" key="1">
    <source>
        <dbReference type="ARBA" id="ARBA00001946"/>
    </source>
</evidence>
<dbReference type="AlphaFoldDB" id="F6RA65"/>
<dbReference type="GeneTree" id="ENSGT00390000003255"/>
<feature type="compositionally biased region" description="Basic and acidic residues" evidence="21">
    <location>
        <begin position="303"/>
        <end position="312"/>
    </location>
</feature>
<dbReference type="InterPro" id="IPR000687">
    <property type="entry name" value="RIO_kinase"/>
</dbReference>
<dbReference type="GO" id="GO:0005524">
    <property type="term" value="F:ATP binding"/>
    <property type="evidence" value="ECO:0007669"/>
    <property type="project" value="UniProtKB-KW"/>
</dbReference>
<dbReference type="InterPro" id="IPR036390">
    <property type="entry name" value="WH_DNA-bd_sf"/>
</dbReference>
<dbReference type="SUPFAM" id="SSF46785">
    <property type="entry name" value="Winged helix' DNA-binding domain"/>
    <property type="match status" value="1"/>
</dbReference>
<organism evidence="23 24">
    <name type="scientific">Ciona intestinalis</name>
    <name type="common">Transparent sea squirt</name>
    <name type="synonym">Ascidia intestinalis</name>
    <dbReference type="NCBI Taxonomy" id="7719"/>
    <lineage>
        <taxon>Eukaryota</taxon>
        <taxon>Metazoa</taxon>
        <taxon>Chordata</taxon>
        <taxon>Tunicata</taxon>
        <taxon>Ascidiacea</taxon>
        <taxon>Phlebobranchia</taxon>
        <taxon>Cionidae</taxon>
        <taxon>Ciona</taxon>
    </lineage>
</organism>
<dbReference type="SMART" id="SM00090">
    <property type="entry name" value="RIO"/>
    <property type="match status" value="1"/>
</dbReference>
<feature type="domain" description="RIO kinase" evidence="22">
    <location>
        <begin position="66"/>
        <end position="294"/>
    </location>
</feature>
<dbReference type="Gene3D" id="1.10.10.10">
    <property type="entry name" value="Winged helix-like DNA-binding domain superfamily/Winged helix DNA-binding domain"/>
    <property type="match status" value="1"/>
</dbReference>
<keyword evidence="11" id="KW-0547">Nucleotide-binding</keyword>
<dbReference type="FunFam" id="1.10.510.10:FF:000307">
    <property type="entry name" value="Serine/threonine-protein kinase RIO2"/>
    <property type="match status" value="1"/>
</dbReference>
<reference evidence="23" key="2">
    <citation type="journal article" date="2008" name="Genome Biol.">
        <title>Improved genome assembly and evidence-based global gene model set for the chordate Ciona intestinalis: new insight into intron and operon populations.</title>
        <authorList>
            <person name="Satou Y."/>
            <person name="Mineta K."/>
            <person name="Ogasawara M."/>
            <person name="Sasakura Y."/>
            <person name="Shoguchi E."/>
            <person name="Ueno K."/>
            <person name="Yamada L."/>
            <person name="Matsumoto J."/>
            <person name="Wasserscheid J."/>
            <person name="Dewar K."/>
            <person name="Wiley G.B."/>
            <person name="Macmil S.L."/>
            <person name="Roe B.A."/>
            <person name="Zeller R.W."/>
            <person name="Hastings K.E."/>
            <person name="Lemaire P."/>
            <person name="Lindquist E."/>
            <person name="Endo T."/>
            <person name="Hotta K."/>
            <person name="Inaba K."/>
        </authorList>
    </citation>
    <scope>NUCLEOTIDE SEQUENCE [LARGE SCALE GENOMIC DNA]</scope>
    <source>
        <strain evidence="23">wild type</strain>
    </source>
</reference>
<keyword evidence="13" id="KW-0067">ATP-binding</keyword>
<accession>F6RA65</accession>
<evidence type="ECO:0000256" key="18">
    <source>
        <dbReference type="ARBA" id="ARBA00068353"/>
    </source>
</evidence>
<evidence type="ECO:0000256" key="14">
    <source>
        <dbReference type="ARBA" id="ARBA00022842"/>
    </source>
</evidence>
<reference evidence="24" key="1">
    <citation type="journal article" date="2002" name="Science">
        <title>The draft genome of Ciona intestinalis: insights into chordate and vertebrate origins.</title>
        <authorList>
            <person name="Dehal P."/>
            <person name="Satou Y."/>
            <person name="Campbell R.K."/>
            <person name="Chapman J."/>
            <person name="Degnan B."/>
            <person name="De Tomaso A."/>
            <person name="Davidson B."/>
            <person name="Di Gregorio A."/>
            <person name="Gelpke M."/>
            <person name="Goodstein D.M."/>
            <person name="Harafuji N."/>
            <person name="Hastings K.E."/>
            <person name="Ho I."/>
            <person name="Hotta K."/>
            <person name="Huang W."/>
            <person name="Kawashima T."/>
            <person name="Lemaire P."/>
            <person name="Martinez D."/>
            <person name="Meinertzhagen I.A."/>
            <person name="Necula S."/>
            <person name="Nonaka M."/>
            <person name="Putnam N."/>
            <person name="Rash S."/>
            <person name="Saiga H."/>
            <person name="Satake M."/>
            <person name="Terry A."/>
            <person name="Yamada L."/>
            <person name="Wang H.G."/>
            <person name="Awazu S."/>
            <person name="Azumi K."/>
            <person name="Boore J."/>
            <person name="Branno M."/>
            <person name="Chin-Bow S."/>
            <person name="DeSantis R."/>
            <person name="Doyle S."/>
            <person name="Francino P."/>
            <person name="Keys D.N."/>
            <person name="Haga S."/>
            <person name="Hayashi H."/>
            <person name="Hino K."/>
            <person name="Imai K.S."/>
            <person name="Inaba K."/>
            <person name="Kano S."/>
            <person name="Kobayashi K."/>
            <person name="Kobayashi M."/>
            <person name="Lee B.I."/>
            <person name="Makabe K.W."/>
            <person name="Manohar C."/>
            <person name="Matassi G."/>
            <person name="Medina M."/>
            <person name="Mochizuki Y."/>
            <person name="Mount S."/>
            <person name="Morishita T."/>
            <person name="Miura S."/>
            <person name="Nakayama A."/>
            <person name="Nishizaka S."/>
            <person name="Nomoto H."/>
            <person name="Ohta F."/>
            <person name="Oishi K."/>
            <person name="Rigoutsos I."/>
            <person name="Sano M."/>
            <person name="Sasaki A."/>
            <person name="Sasakura Y."/>
            <person name="Shoguchi E."/>
            <person name="Shin-i T."/>
            <person name="Spagnuolo A."/>
            <person name="Stainier D."/>
            <person name="Suzuki M.M."/>
            <person name="Tassy O."/>
            <person name="Takatori N."/>
            <person name="Tokuoka M."/>
            <person name="Yagi K."/>
            <person name="Yoshizaki F."/>
            <person name="Wada S."/>
            <person name="Zhang C."/>
            <person name="Hyatt P.D."/>
            <person name="Larimer F."/>
            <person name="Detter C."/>
            <person name="Doggett N."/>
            <person name="Glavina T."/>
            <person name="Hawkins T."/>
            <person name="Richardson P."/>
            <person name="Lucas S."/>
            <person name="Kohara Y."/>
            <person name="Levine M."/>
            <person name="Satoh N."/>
            <person name="Rokhsar D.S."/>
        </authorList>
    </citation>
    <scope>NUCLEOTIDE SEQUENCE [LARGE SCALE GENOMIC DNA]</scope>
</reference>
<dbReference type="GO" id="GO:0005829">
    <property type="term" value="C:cytosol"/>
    <property type="evidence" value="ECO:0000318"/>
    <property type="project" value="GO_Central"/>
</dbReference>
<sequence length="504" mass="58187">MGKLDVSMLRYLSPEDMRVLTAVEMGMKNHEIVPVSLIASIANLKHGGTHKVVRELSKHRLLAFEKSKMNAGYRLTNKGYDYLALKVLSHRDVLHSVGNQIGVGKESDIYIVAGEGGEQLALKIHRLGRTSFRQLKNKRDLHLKRNTVSWIYLSRLAATKEYAYMKALYERGFPVPKPIDSNRHLVVMELLQAYPLQQIHELSDPAAVFTELMHMILKLANHGLIHGDFNEFNLMLDENDHVTMIDFPQMMSTSHKNAKFYFDRDVACVRDFFFRRFGFESEDLPQFERDVHKECSMDKEISASGFTKKEKEEMEDLEREFQRQVEGEEENEREEEKSESGEEKDNEKEEEKSGRHLEEEGKSGKKLDSGQKFAIDEKIVENVDIHSETEKEDGIVAKVDYINTEVLEELEDLSIANSQFRPFRNEESVKLPSHVTKYAPSASMSRTSVSEEQIKLRVKKNISVQKKMALHRRLMKGEASIVTKQRRELRAEVKCEIDACYAWV</sequence>
<reference evidence="23" key="3">
    <citation type="submission" date="2025-08" db="UniProtKB">
        <authorList>
            <consortium name="Ensembl"/>
        </authorList>
    </citation>
    <scope>IDENTIFICATION</scope>
</reference>
<evidence type="ECO:0000313" key="24">
    <source>
        <dbReference type="Proteomes" id="UP000008144"/>
    </source>
</evidence>
<evidence type="ECO:0000259" key="22">
    <source>
        <dbReference type="SMART" id="SM00090"/>
    </source>
</evidence>
<dbReference type="InParanoid" id="F6RA65"/>
<dbReference type="Gene3D" id="3.30.200.20">
    <property type="entry name" value="Phosphorylase Kinase, domain 1"/>
    <property type="match status" value="1"/>
</dbReference>
<evidence type="ECO:0000313" key="23">
    <source>
        <dbReference type="Ensembl" id="ENSCINP00000004807.3"/>
    </source>
</evidence>
<dbReference type="GO" id="GO:0004672">
    <property type="term" value="F:protein kinase activity"/>
    <property type="evidence" value="ECO:0000318"/>
    <property type="project" value="GO_Central"/>
</dbReference>
<dbReference type="InterPro" id="IPR011009">
    <property type="entry name" value="Kinase-like_dom_sf"/>
</dbReference>
<dbReference type="Ensembl" id="ENSCINT00000004807.3">
    <property type="protein sequence ID" value="ENSCINP00000004807.3"/>
    <property type="gene ID" value="ENSCING00000002364.3"/>
</dbReference>
<keyword evidence="10" id="KW-0479">Metal-binding</keyword>
<dbReference type="PANTHER" id="PTHR45852:SF1">
    <property type="entry name" value="SERINE_THREONINE-PROTEIN KINASE RIO2"/>
    <property type="match status" value="1"/>
</dbReference>
<comment type="cofactor">
    <cofactor evidence="1">
        <name>Mg(2+)</name>
        <dbReference type="ChEBI" id="CHEBI:18420"/>
    </cofactor>
</comment>
<keyword evidence="8" id="KW-0597">Phosphoprotein</keyword>
<dbReference type="Pfam" id="PF09202">
    <property type="entry name" value="Rio2_N"/>
    <property type="match status" value="1"/>
</dbReference>
<comment type="similarity">
    <text evidence="3">Belongs to the protein kinase superfamily. RIO-type Ser/Thr kinase family.</text>
</comment>
<evidence type="ECO:0000256" key="16">
    <source>
        <dbReference type="ARBA" id="ARBA00048679"/>
    </source>
</evidence>
<evidence type="ECO:0000256" key="13">
    <source>
        <dbReference type="ARBA" id="ARBA00022840"/>
    </source>
</evidence>
<evidence type="ECO:0000256" key="3">
    <source>
        <dbReference type="ARBA" id="ARBA00009196"/>
    </source>
</evidence>
<dbReference type="InterPro" id="IPR018934">
    <property type="entry name" value="RIO_dom"/>
</dbReference>
<evidence type="ECO:0000256" key="11">
    <source>
        <dbReference type="ARBA" id="ARBA00022741"/>
    </source>
</evidence>
<evidence type="ECO:0000256" key="10">
    <source>
        <dbReference type="ARBA" id="ARBA00022723"/>
    </source>
</evidence>
<evidence type="ECO:0000256" key="12">
    <source>
        <dbReference type="ARBA" id="ARBA00022777"/>
    </source>
</evidence>
<evidence type="ECO:0000256" key="21">
    <source>
        <dbReference type="SAM" id="MobiDB-lite"/>
    </source>
</evidence>
<dbReference type="FunFam" id="3.30.200.20:FF:000052">
    <property type="entry name" value="Serine/threonine-protein kinase RIO2"/>
    <property type="match status" value="1"/>
</dbReference>
<evidence type="ECO:0000256" key="17">
    <source>
        <dbReference type="ARBA" id="ARBA00064676"/>
    </source>
</evidence>
<dbReference type="GO" id="GO:0030490">
    <property type="term" value="P:maturation of SSU-rRNA"/>
    <property type="evidence" value="ECO:0000318"/>
    <property type="project" value="GO_Central"/>
</dbReference>
<keyword evidence="5" id="KW-0963">Cytoplasm</keyword>
<dbReference type="PROSITE" id="PS01245">
    <property type="entry name" value="RIO1"/>
    <property type="match status" value="1"/>
</dbReference>
<evidence type="ECO:0000256" key="20">
    <source>
        <dbReference type="ARBA" id="ARBA00076005"/>
    </source>
</evidence>
<dbReference type="FunFam" id="1.10.10.10:FF:000053">
    <property type="entry name" value="Serine/threonine-protein kinase RIO2"/>
    <property type="match status" value="1"/>
</dbReference>
<evidence type="ECO:0000256" key="5">
    <source>
        <dbReference type="ARBA" id="ARBA00022490"/>
    </source>
</evidence>
<dbReference type="InterPro" id="IPR036388">
    <property type="entry name" value="WH-like_DNA-bd_sf"/>
</dbReference>
<evidence type="ECO:0000256" key="15">
    <source>
        <dbReference type="ARBA" id="ARBA00047899"/>
    </source>
</evidence>
<evidence type="ECO:0000256" key="2">
    <source>
        <dbReference type="ARBA" id="ARBA00004496"/>
    </source>
</evidence>
<dbReference type="GO" id="GO:0046872">
    <property type="term" value="F:metal ion binding"/>
    <property type="evidence" value="ECO:0007669"/>
    <property type="project" value="UniProtKB-KW"/>
</dbReference>
<dbReference type="GO" id="GO:0004674">
    <property type="term" value="F:protein serine/threonine kinase activity"/>
    <property type="evidence" value="ECO:0007669"/>
    <property type="project" value="UniProtKB-KW"/>
</dbReference>